<proteinExistence type="predicted"/>
<dbReference type="RefSeq" id="WP_212562791.1">
    <property type="nucleotide sequence ID" value="NZ_SPSG02000011.1"/>
</dbReference>
<reference evidence="2" key="1">
    <citation type="submission" date="2019-03" db="EMBL/GenBank/DDBJ databases">
        <title>Serratia marcescens strain N2 draft genome.</title>
        <authorList>
            <person name="Yassin A."/>
            <person name="El-Kenawy N."/>
            <person name="Youssef N.H."/>
        </authorList>
    </citation>
    <scope>NUCLEOTIDE SEQUENCE [LARGE SCALE GENOMIC DNA]</scope>
    <source>
        <strain evidence="2">N2</strain>
    </source>
</reference>
<keyword evidence="1" id="KW-0175">Coiled coil</keyword>
<feature type="coiled-coil region" evidence="1">
    <location>
        <begin position="217"/>
        <end position="269"/>
    </location>
</feature>
<organism evidence="2">
    <name type="scientific">Serratia marcescens</name>
    <dbReference type="NCBI Taxonomy" id="615"/>
    <lineage>
        <taxon>Bacteria</taxon>
        <taxon>Pseudomonadati</taxon>
        <taxon>Pseudomonadota</taxon>
        <taxon>Gammaproteobacteria</taxon>
        <taxon>Enterobacterales</taxon>
        <taxon>Yersiniaceae</taxon>
        <taxon>Serratia</taxon>
    </lineage>
</organism>
<dbReference type="Pfam" id="PF10123">
    <property type="entry name" value="Mu-like_Pro"/>
    <property type="match status" value="1"/>
</dbReference>
<dbReference type="InterPro" id="IPR012106">
    <property type="entry name" value="Phage_Mu_Gp1"/>
</dbReference>
<sequence>MKTTRIAYCSQEITGTGNEFMLFPAGEFRAIDGRPAECKSWVMNAALAQRLIAQAKARNVDYVTDYEHQTLRAKENGQPAPASGWFHDLEWREGVGLFAVNVTWTAAAAAMIAGQEYRYISPVFTYDKHGNVTGLLHAALTNTPALDDMEAVLLAAASLLMSAPTEEAPMDDDLLERLQWLLNLPVGSTIADIIAQLDKIKSQLGTAAAGFSLETYLQKSTDSIAALSQRIDALSKQAPTVDLSQYVPVSVLNETVDDLREQIAALSSQQQGGELETLITAALSDGRIVGKGMESWLRDLGKTNPAAAKSYLDTAKPIAALTQMQTTTTTIRREPDSEDAPSNLDADVLAVCSQFSSFGVDPAKVSLEADKLGKPQGA</sequence>
<evidence type="ECO:0008006" key="3">
    <source>
        <dbReference type="Google" id="ProtNLM"/>
    </source>
</evidence>
<name>A0A9X8YS12_SERMA</name>
<evidence type="ECO:0000256" key="1">
    <source>
        <dbReference type="SAM" id="Coils"/>
    </source>
</evidence>
<dbReference type="AlphaFoldDB" id="A0A9X8YS12"/>
<dbReference type="EMBL" id="SPSG01000168">
    <property type="protein sequence ID" value="TFV52426.1"/>
    <property type="molecule type" value="Genomic_DNA"/>
</dbReference>
<dbReference type="PIRSF" id="PIRSF016624">
    <property type="entry name" value="Mu_prophg_I"/>
    <property type="match status" value="1"/>
</dbReference>
<accession>A0A9X8YS12</accession>
<comment type="caution">
    <text evidence="2">The sequence shown here is derived from an EMBL/GenBank/DDBJ whole genome shotgun (WGS) entry which is preliminary data.</text>
</comment>
<protein>
    <recommendedName>
        <fullName evidence="3">Mu-like prophage I protein</fullName>
    </recommendedName>
</protein>
<evidence type="ECO:0000313" key="2">
    <source>
        <dbReference type="EMBL" id="TFV52426.1"/>
    </source>
</evidence>
<gene>
    <name evidence="2" type="ORF">E0L31_01610</name>
</gene>